<accession>A0A6A4GXV0</accession>
<protein>
    <submittedName>
        <fullName evidence="1">Uncharacterized protein</fullName>
    </submittedName>
</protein>
<dbReference type="AlphaFoldDB" id="A0A6A4GXV0"/>
<keyword evidence="2" id="KW-1185">Reference proteome</keyword>
<gene>
    <name evidence="1" type="ORF">BT96DRAFT_341679</name>
</gene>
<name>A0A6A4GXV0_9AGAR</name>
<sequence>MDFWGVHFANKAATSSLQPSTLPFPVSAFPLPLLTFLRNSRQQVPFRLILGRGMLDIISSRSHLGWLVRDIISEMQKKNMLPPSSMNF</sequence>
<dbReference type="EMBL" id="ML769653">
    <property type="protein sequence ID" value="KAE9390571.1"/>
    <property type="molecule type" value="Genomic_DNA"/>
</dbReference>
<proteinExistence type="predicted"/>
<dbReference type="Proteomes" id="UP000799118">
    <property type="component" value="Unassembled WGS sequence"/>
</dbReference>
<evidence type="ECO:0000313" key="2">
    <source>
        <dbReference type="Proteomes" id="UP000799118"/>
    </source>
</evidence>
<evidence type="ECO:0000313" key="1">
    <source>
        <dbReference type="EMBL" id="KAE9390571.1"/>
    </source>
</evidence>
<organism evidence="1 2">
    <name type="scientific">Gymnopus androsaceus JB14</name>
    <dbReference type="NCBI Taxonomy" id="1447944"/>
    <lineage>
        <taxon>Eukaryota</taxon>
        <taxon>Fungi</taxon>
        <taxon>Dikarya</taxon>
        <taxon>Basidiomycota</taxon>
        <taxon>Agaricomycotina</taxon>
        <taxon>Agaricomycetes</taxon>
        <taxon>Agaricomycetidae</taxon>
        <taxon>Agaricales</taxon>
        <taxon>Marasmiineae</taxon>
        <taxon>Omphalotaceae</taxon>
        <taxon>Gymnopus</taxon>
    </lineage>
</organism>
<reference evidence="1" key="1">
    <citation type="journal article" date="2019" name="Environ. Microbiol.">
        <title>Fungal ecological strategies reflected in gene transcription - a case study of two litter decomposers.</title>
        <authorList>
            <person name="Barbi F."/>
            <person name="Kohler A."/>
            <person name="Barry K."/>
            <person name="Baskaran P."/>
            <person name="Daum C."/>
            <person name="Fauchery L."/>
            <person name="Ihrmark K."/>
            <person name="Kuo A."/>
            <person name="LaButti K."/>
            <person name="Lipzen A."/>
            <person name="Morin E."/>
            <person name="Grigoriev I.V."/>
            <person name="Henrissat B."/>
            <person name="Lindahl B."/>
            <person name="Martin F."/>
        </authorList>
    </citation>
    <scope>NUCLEOTIDE SEQUENCE</scope>
    <source>
        <strain evidence="1">JB14</strain>
    </source>
</reference>